<keyword evidence="4 6" id="KW-0418">Kinase</keyword>
<evidence type="ECO:0000256" key="1">
    <source>
        <dbReference type="ARBA" id="ARBA00022553"/>
    </source>
</evidence>
<comment type="catalytic activity">
    <reaction evidence="6 7">
        <text>[phosphate](n) + ATP = [phosphate](n+1) + ADP</text>
        <dbReference type="Rhea" id="RHEA:19573"/>
        <dbReference type="Rhea" id="RHEA-COMP:9859"/>
        <dbReference type="Rhea" id="RHEA-COMP:14280"/>
        <dbReference type="ChEBI" id="CHEBI:16838"/>
        <dbReference type="ChEBI" id="CHEBI:30616"/>
        <dbReference type="ChEBI" id="CHEBI:456216"/>
        <dbReference type="EC" id="2.7.4.1"/>
    </reaction>
</comment>
<evidence type="ECO:0000313" key="14">
    <source>
        <dbReference type="Proteomes" id="UP000027997"/>
    </source>
</evidence>
<dbReference type="EMBL" id="JOJP01000001">
    <property type="protein sequence ID" value="KEI69965.1"/>
    <property type="molecule type" value="Genomic_DNA"/>
</dbReference>
<feature type="binding site" evidence="6">
    <location>
        <position position="419"/>
    </location>
    <ligand>
        <name>Mg(2+)</name>
        <dbReference type="ChEBI" id="CHEBI:18420"/>
    </ligand>
</feature>
<feature type="binding site" evidence="6">
    <location>
        <position position="512"/>
    </location>
    <ligand>
        <name>ATP</name>
        <dbReference type="ChEBI" id="CHEBI:30616"/>
    </ligand>
</feature>
<dbReference type="EC" id="2.7.4.1" evidence="6 7"/>
<proteinExistence type="inferred from homology"/>
<feature type="domain" description="Polyphosphate kinase N-terminal" evidence="10">
    <location>
        <begin position="47"/>
        <end position="152"/>
    </location>
</feature>
<keyword evidence="5 6" id="KW-0067">ATP-binding</keyword>
<evidence type="ECO:0000313" key="13">
    <source>
        <dbReference type="EMBL" id="KEI69965.1"/>
    </source>
</evidence>
<dbReference type="HAMAP" id="MF_00347">
    <property type="entry name" value="Polyphosphate_kinase"/>
    <property type="match status" value="1"/>
</dbReference>
<dbReference type="GO" id="GO:0009358">
    <property type="term" value="C:polyphosphate kinase complex"/>
    <property type="evidence" value="ECO:0007669"/>
    <property type="project" value="InterPro"/>
</dbReference>
<feature type="domain" description="Polyphosphate kinase C-terminal" evidence="11">
    <location>
        <begin position="547"/>
        <end position="720"/>
    </location>
</feature>
<dbReference type="Pfam" id="PF17941">
    <property type="entry name" value="PP_kinase_C_1"/>
    <property type="match status" value="1"/>
</dbReference>
<dbReference type="SUPFAM" id="SSF56024">
    <property type="entry name" value="Phospholipase D/nuclease"/>
    <property type="match status" value="2"/>
</dbReference>
<dbReference type="Pfam" id="PF02503">
    <property type="entry name" value="PP_kinase"/>
    <property type="match status" value="1"/>
</dbReference>
<keyword evidence="6" id="KW-0460">Magnesium</keyword>
<evidence type="ECO:0000256" key="6">
    <source>
        <dbReference type="HAMAP-Rule" id="MF_00347"/>
    </source>
</evidence>
<dbReference type="InterPro" id="IPR036830">
    <property type="entry name" value="PP_kinase_middle_dom_sf"/>
</dbReference>
<evidence type="ECO:0000256" key="3">
    <source>
        <dbReference type="ARBA" id="ARBA00022741"/>
    </source>
</evidence>
<dbReference type="STRING" id="305900.GV64_03685"/>
<dbReference type="SUPFAM" id="SSF143724">
    <property type="entry name" value="PHP14-like"/>
    <property type="match status" value="1"/>
</dbReference>
<keyword evidence="6" id="KW-0479">Metal-binding</keyword>
<gene>
    <name evidence="6" type="primary">ppk</name>
    <name evidence="13" type="ORF">GV64_03685</name>
</gene>
<sequence length="737" mass="84441">MFRRERGHMDNPQQSDVQDTQGQPPELAEPIASKPSKVSDYQNPDYYINRELSHLAFNFRVLQQALNEEYPLLERFRFLLIFSSNLDEYFEIRVAGLMQQIDFSREQVGLDGMGPQQVLKEISQKAKEYVELQYQILNESLLPSLRKEGIRFLRRNELSEKQQAWIKRFFYHEVMPIISPIGLDPAHPFPRLANKLLCFIVSLEGKDAFGRDTGMAIIPAPRSLPRIVKLPEDICDGRDNDYVFLSSIIHRHVSDLFPGMDIKGCYQFRLTRNSDLDLEDEVEDLAKALQGELLSRRYGKAVRLEVADNCPQPLVDFLLNEFGLNNEDVYQVSGPVNLTRMMSICDTNDKPDLVFPPFTPGYPKGLHSKRKHSNNVLDLVAKQDILLHHPFESFTPVVDMLRQAAKDPDVLAIRQTLYRTGARSEMVDALVEAARQGKEVTVVVEIRARFDEEENLALARRLQEAGAVVVYGVVGYKTHAKMMLIVRREGRQIQRYAHLGTGNYHAGNARLYTDYSLLTCDKILTNDVHKIFQQLTGMGRAVRVRKLFHAPFTLKKGLIDLINQETNNAKEGKPARIIIKINSLTESHIIKALFKASQAGVEIDLIVRGICCLRPGIEGLSENIRIRSIVGRFLEHTRIYYFENGDEDSLVYCSSADAMIRNLDMRIETCFPIEDQKLAARVKKELEYYLTDNTRSWQLQSDGDYEKNKPVRGQRRRNAQERLLDTLAVIVNKPSTE</sequence>
<feature type="binding site" evidence="6">
    <location>
        <position position="636"/>
    </location>
    <ligand>
        <name>ATP</name>
        <dbReference type="ChEBI" id="CHEBI:30616"/>
    </ligand>
</feature>
<accession>A0A081K739</accession>
<feature type="binding site" evidence="6">
    <location>
        <position position="85"/>
    </location>
    <ligand>
        <name>ATP</name>
        <dbReference type="ChEBI" id="CHEBI:30616"/>
    </ligand>
</feature>
<keyword evidence="1 6" id="KW-0597">Phosphoprotein</keyword>
<keyword evidence="14" id="KW-1185">Reference proteome</keyword>
<evidence type="ECO:0000259" key="11">
    <source>
        <dbReference type="Pfam" id="PF13090"/>
    </source>
</evidence>
<dbReference type="NCBIfam" id="TIGR03705">
    <property type="entry name" value="poly_P_kin"/>
    <property type="match status" value="1"/>
</dbReference>
<dbReference type="InterPro" id="IPR041108">
    <property type="entry name" value="PP_kinase_C_1"/>
</dbReference>
<dbReference type="NCBIfam" id="NF003918">
    <property type="entry name" value="PRK05443.1-2"/>
    <property type="match status" value="1"/>
</dbReference>
<dbReference type="Gene3D" id="3.30.1840.10">
    <property type="entry name" value="Polyphosphate kinase middle domain"/>
    <property type="match status" value="1"/>
</dbReference>
<evidence type="ECO:0000259" key="12">
    <source>
        <dbReference type="Pfam" id="PF17941"/>
    </source>
</evidence>
<dbReference type="SUPFAM" id="SSF140356">
    <property type="entry name" value="PPK N-terminal domain-like"/>
    <property type="match status" value="1"/>
</dbReference>
<dbReference type="NCBIfam" id="NF003917">
    <property type="entry name" value="PRK05443.1-1"/>
    <property type="match status" value="1"/>
</dbReference>
<dbReference type="Gene3D" id="3.30.870.10">
    <property type="entry name" value="Endonuclease Chain A"/>
    <property type="match status" value="2"/>
</dbReference>
<comment type="cofactor">
    <cofactor evidence="6">
        <name>Mg(2+)</name>
        <dbReference type="ChEBI" id="CHEBI:18420"/>
    </cofactor>
</comment>
<comment type="function">
    <text evidence="6 7">Catalyzes the reversible transfer of the terminal phosphate of ATP to form a long-chain polyphosphate (polyP).</text>
</comment>
<dbReference type="Gene3D" id="1.20.58.310">
    <property type="entry name" value="Polyphosphate kinase N-terminal domain"/>
    <property type="match status" value="1"/>
</dbReference>
<dbReference type="Pfam" id="PF13089">
    <property type="entry name" value="PP_kinase_N"/>
    <property type="match status" value="1"/>
</dbReference>
<reference evidence="13 14" key="1">
    <citation type="submission" date="2014-06" db="EMBL/GenBank/DDBJ databases">
        <title>Whole Genome Sequences of Three Symbiotic Endozoicomonas Bacteria.</title>
        <authorList>
            <person name="Neave M.J."/>
            <person name="Apprill A."/>
            <person name="Voolstra C.R."/>
        </authorList>
    </citation>
    <scope>NUCLEOTIDE SEQUENCE [LARGE SCALE GENOMIC DNA]</scope>
    <source>
        <strain evidence="13 14">DSM 22380</strain>
    </source>
</reference>
<evidence type="ECO:0000259" key="9">
    <source>
        <dbReference type="Pfam" id="PF02503"/>
    </source>
</evidence>
<evidence type="ECO:0000256" key="5">
    <source>
        <dbReference type="ARBA" id="ARBA00022840"/>
    </source>
</evidence>
<dbReference type="PIRSF" id="PIRSF015589">
    <property type="entry name" value="PP_kinase"/>
    <property type="match status" value="1"/>
</dbReference>
<evidence type="ECO:0000256" key="2">
    <source>
        <dbReference type="ARBA" id="ARBA00022679"/>
    </source>
</evidence>
<dbReference type="GO" id="GO:0046872">
    <property type="term" value="F:metal ion binding"/>
    <property type="evidence" value="ECO:0007669"/>
    <property type="project" value="UniProtKB-KW"/>
</dbReference>
<dbReference type="eggNOG" id="COG0855">
    <property type="taxonomic scope" value="Bacteria"/>
</dbReference>
<evidence type="ECO:0000256" key="8">
    <source>
        <dbReference type="SAM" id="MobiDB-lite"/>
    </source>
</evidence>
<dbReference type="AlphaFoldDB" id="A0A081K739"/>
<comment type="PTM">
    <text evidence="6 7">An intermediate of this reaction is the autophosphorylated ppk in which a phosphate is covalently linked to a histidine residue through a N-P bond.</text>
</comment>
<dbReference type="InterPro" id="IPR025200">
    <property type="entry name" value="PPK_C_dom2"/>
</dbReference>
<dbReference type="CDD" id="cd09168">
    <property type="entry name" value="PLDc_PaPPK1_C2_like"/>
    <property type="match status" value="1"/>
</dbReference>
<evidence type="ECO:0000259" key="10">
    <source>
        <dbReference type="Pfam" id="PF13089"/>
    </source>
</evidence>
<dbReference type="NCBIfam" id="NF003921">
    <property type="entry name" value="PRK05443.2-2"/>
    <property type="match status" value="1"/>
</dbReference>
<dbReference type="Pfam" id="PF13090">
    <property type="entry name" value="PP_kinase_C"/>
    <property type="match status" value="1"/>
</dbReference>
<feature type="domain" description="Polyphosphate kinase C-terminal" evidence="12">
    <location>
        <begin position="376"/>
        <end position="538"/>
    </location>
</feature>
<feature type="domain" description="Polyphosphate kinase middle" evidence="9">
    <location>
        <begin position="161"/>
        <end position="344"/>
    </location>
</feature>
<evidence type="ECO:0000256" key="4">
    <source>
        <dbReference type="ARBA" id="ARBA00022777"/>
    </source>
</evidence>
<dbReference type="InterPro" id="IPR036832">
    <property type="entry name" value="PPK_N_dom_sf"/>
</dbReference>
<dbReference type="GO" id="GO:0005524">
    <property type="term" value="F:ATP binding"/>
    <property type="evidence" value="ECO:0007669"/>
    <property type="project" value="UniProtKB-KW"/>
</dbReference>
<dbReference type="Proteomes" id="UP000027997">
    <property type="component" value="Unassembled WGS sequence"/>
</dbReference>
<feature type="region of interest" description="Disordered" evidence="8">
    <location>
        <begin position="1"/>
        <end position="38"/>
    </location>
</feature>
<dbReference type="InterPro" id="IPR003414">
    <property type="entry name" value="PP_kinase"/>
</dbReference>
<dbReference type="GO" id="GO:0006799">
    <property type="term" value="P:polyphosphate biosynthetic process"/>
    <property type="evidence" value="ECO:0007669"/>
    <property type="project" value="UniProtKB-UniRule"/>
</dbReference>
<organism evidence="13 14">
    <name type="scientific">Endozoicomonas elysicola</name>
    <dbReference type="NCBI Taxonomy" id="305900"/>
    <lineage>
        <taxon>Bacteria</taxon>
        <taxon>Pseudomonadati</taxon>
        <taxon>Pseudomonadota</taxon>
        <taxon>Gammaproteobacteria</taxon>
        <taxon>Oceanospirillales</taxon>
        <taxon>Endozoicomonadaceae</taxon>
        <taxon>Endozoicomonas</taxon>
    </lineage>
</organism>
<evidence type="ECO:0000256" key="7">
    <source>
        <dbReference type="RuleBase" id="RU003800"/>
    </source>
</evidence>
<dbReference type="PANTHER" id="PTHR30218">
    <property type="entry name" value="POLYPHOSPHATE KINASE"/>
    <property type="match status" value="1"/>
</dbReference>
<dbReference type="InterPro" id="IPR025198">
    <property type="entry name" value="PPK_N_dom"/>
</dbReference>
<feature type="binding site" evidence="6">
    <location>
        <position position="449"/>
    </location>
    <ligand>
        <name>Mg(2+)</name>
        <dbReference type="ChEBI" id="CHEBI:18420"/>
    </ligand>
</feature>
<protein>
    <recommendedName>
        <fullName evidence="6 7">Polyphosphate kinase</fullName>
        <ecNumber evidence="6 7">2.7.4.1</ecNumber>
    </recommendedName>
    <alternativeName>
        <fullName evidence="6">ATP-polyphosphate phosphotransferase</fullName>
    </alternativeName>
    <alternativeName>
        <fullName evidence="6">Polyphosphoric acid kinase</fullName>
    </alternativeName>
</protein>
<name>A0A081K739_9GAMM</name>
<comment type="caution">
    <text evidence="13">The sequence shown here is derived from an EMBL/GenBank/DDBJ whole genome shotgun (WGS) entry which is preliminary data.</text>
</comment>
<feature type="active site" description="Phosphohistidine intermediate" evidence="6">
    <location>
        <position position="479"/>
    </location>
</feature>
<keyword evidence="2 6" id="KW-0808">Transferase</keyword>
<dbReference type="GO" id="GO:0008976">
    <property type="term" value="F:polyphosphate kinase activity"/>
    <property type="evidence" value="ECO:0007669"/>
    <property type="project" value="UniProtKB-UniRule"/>
</dbReference>
<dbReference type="InterPro" id="IPR024953">
    <property type="entry name" value="PP_kinase_middle"/>
</dbReference>
<dbReference type="PANTHER" id="PTHR30218:SF0">
    <property type="entry name" value="POLYPHOSPHATE KINASE"/>
    <property type="match status" value="1"/>
</dbReference>
<keyword evidence="3 6" id="KW-0547">Nucleotide-binding</keyword>
<comment type="similarity">
    <text evidence="6 7">Belongs to the polyphosphate kinase 1 (PPK1) family.</text>
</comment>
<feature type="compositionally biased region" description="Polar residues" evidence="8">
    <location>
        <begin position="11"/>
        <end position="23"/>
    </location>
</feature>
<feature type="binding site" evidence="6">
    <location>
        <position position="608"/>
    </location>
    <ligand>
        <name>ATP</name>
        <dbReference type="ChEBI" id="CHEBI:30616"/>
    </ligand>
</feature>